<proteinExistence type="inferred from homology"/>
<evidence type="ECO:0000256" key="9">
    <source>
        <dbReference type="SAM" id="Phobius"/>
    </source>
</evidence>
<dbReference type="Proteomes" id="UP000189911">
    <property type="component" value="Chromosome F"/>
</dbReference>
<feature type="transmembrane region" description="Helical" evidence="9">
    <location>
        <begin position="588"/>
        <end position="610"/>
    </location>
</feature>
<feature type="transmembrane region" description="Helical" evidence="9">
    <location>
        <begin position="452"/>
        <end position="472"/>
    </location>
</feature>
<evidence type="ECO:0000313" key="10">
    <source>
        <dbReference type="EMBL" id="SCU98964.1"/>
    </source>
</evidence>
<reference evidence="11" key="1">
    <citation type="submission" date="2016-03" db="EMBL/GenBank/DDBJ databases">
        <authorList>
            <person name="Devillers Hugo."/>
        </authorList>
    </citation>
    <scope>NUCLEOTIDE SEQUENCE [LARGE SCALE GENOMIC DNA]</scope>
</reference>
<feature type="transmembrane region" description="Helical" evidence="9">
    <location>
        <begin position="132"/>
        <end position="151"/>
    </location>
</feature>
<feature type="compositionally biased region" description="Polar residues" evidence="8">
    <location>
        <begin position="638"/>
        <end position="654"/>
    </location>
</feature>
<evidence type="ECO:0000256" key="5">
    <source>
        <dbReference type="ARBA" id="ARBA00022989"/>
    </source>
</evidence>
<dbReference type="PANTHER" id="PTHR46154:SF4">
    <property type="entry name" value="UREA ACTIVE TRANSPORTER"/>
    <property type="match status" value="1"/>
</dbReference>
<keyword evidence="6 9" id="KW-0472">Membrane</keyword>
<keyword evidence="5 9" id="KW-1133">Transmembrane helix</keyword>
<evidence type="ECO:0000256" key="4">
    <source>
        <dbReference type="ARBA" id="ARBA00022692"/>
    </source>
</evidence>
<dbReference type="CDD" id="cd11476">
    <property type="entry name" value="SLC5sbd_DUR3"/>
    <property type="match status" value="1"/>
</dbReference>
<dbReference type="AlphaFoldDB" id="A0A1G4K5G5"/>
<feature type="transmembrane region" description="Helical" evidence="9">
    <location>
        <begin position="197"/>
        <end position="217"/>
    </location>
</feature>
<accession>A0A1G4K5G5</accession>
<evidence type="ECO:0000256" key="3">
    <source>
        <dbReference type="ARBA" id="ARBA00022448"/>
    </source>
</evidence>
<evidence type="ECO:0000256" key="8">
    <source>
        <dbReference type="SAM" id="MobiDB-lite"/>
    </source>
</evidence>
<dbReference type="Gene3D" id="1.20.1730.10">
    <property type="entry name" value="Sodium/glucose cotransporter"/>
    <property type="match status" value="1"/>
</dbReference>
<feature type="transmembrane region" description="Helical" evidence="9">
    <location>
        <begin position="333"/>
        <end position="356"/>
    </location>
</feature>
<organism evidence="10 11">
    <name type="scientific">Lachancea nothofagi CBS 11611</name>
    <dbReference type="NCBI Taxonomy" id="1266666"/>
    <lineage>
        <taxon>Eukaryota</taxon>
        <taxon>Fungi</taxon>
        <taxon>Dikarya</taxon>
        <taxon>Ascomycota</taxon>
        <taxon>Saccharomycotina</taxon>
        <taxon>Saccharomycetes</taxon>
        <taxon>Saccharomycetales</taxon>
        <taxon>Saccharomycetaceae</taxon>
        <taxon>Lachancea</taxon>
    </lineage>
</organism>
<name>A0A1G4K5G5_9SACH</name>
<dbReference type="OrthoDB" id="6132759at2759"/>
<dbReference type="PROSITE" id="PS50283">
    <property type="entry name" value="NA_SOLUT_SYMP_3"/>
    <property type="match status" value="1"/>
</dbReference>
<feature type="transmembrane region" description="Helical" evidence="9">
    <location>
        <begin position="424"/>
        <end position="445"/>
    </location>
</feature>
<keyword evidence="11" id="KW-1185">Reference proteome</keyword>
<feature type="transmembrane region" description="Helical" evidence="9">
    <location>
        <begin position="399"/>
        <end position="418"/>
    </location>
</feature>
<feature type="transmembrane region" description="Helical" evidence="9">
    <location>
        <begin position="12"/>
        <end position="34"/>
    </location>
</feature>
<evidence type="ECO:0000256" key="6">
    <source>
        <dbReference type="ARBA" id="ARBA00023136"/>
    </source>
</evidence>
<keyword evidence="3" id="KW-0813">Transport</keyword>
<evidence type="ECO:0000256" key="1">
    <source>
        <dbReference type="ARBA" id="ARBA00004141"/>
    </source>
</evidence>
<dbReference type="InterPro" id="IPR001734">
    <property type="entry name" value="Na/solute_symporter"/>
</dbReference>
<feature type="transmembrane region" description="Helical" evidence="9">
    <location>
        <begin position="163"/>
        <end position="185"/>
    </location>
</feature>
<dbReference type="InterPro" id="IPR031155">
    <property type="entry name" value="DUR"/>
</dbReference>
<feature type="transmembrane region" description="Helical" evidence="9">
    <location>
        <begin position="87"/>
        <end position="106"/>
    </location>
</feature>
<dbReference type="GO" id="GO:0015489">
    <property type="term" value="F:putrescine transmembrane transporter activity"/>
    <property type="evidence" value="ECO:0007669"/>
    <property type="project" value="TreeGrafter"/>
</dbReference>
<feature type="transmembrane region" description="Helical" evidence="9">
    <location>
        <begin position="292"/>
        <end position="313"/>
    </location>
</feature>
<keyword evidence="4 9" id="KW-0812">Transmembrane</keyword>
<dbReference type="GO" id="GO:0005886">
    <property type="term" value="C:plasma membrane"/>
    <property type="evidence" value="ECO:0007669"/>
    <property type="project" value="TreeGrafter"/>
</dbReference>
<gene>
    <name evidence="10" type="ORF">LANO_0F00320G</name>
</gene>
<feature type="transmembrane region" description="Helical" evidence="9">
    <location>
        <begin position="250"/>
        <end position="271"/>
    </location>
</feature>
<feature type="region of interest" description="Disordered" evidence="8">
    <location>
        <begin position="633"/>
        <end position="667"/>
    </location>
</feature>
<feature type="transmembrane region" description="Helical" evidence="9">
    <location>
        <begin position="557"/>
        <end position="582"/>
    </location>
</feature>
<protein>
    <submittedName>
        <fullName evidence="10">LANO_0F00320g1_1</fullName>
    </submittedName>
</protein>
<comment type="similarity">
    <text evidence="2 7">Belongs to the sodium:solute symporter (SSF) (TC 2.A.21) family.</text>
</comment>
<dbReference type="EMBL" id="LT598452">
    <property type="protein sequence ID" value="SCU98964.1"/>
    <property type="molecule type" value="Genomic_DNA"/>
</dbReference>
<dbReference type="InterPro" id="IPR038377">
    <property type="entry name" value="Na/Glc_symporter_sf"/>
</dbReference>
<dbReference type="PANTHER" id="PTHR46154">
    <property type="match status" value="1"/>
</dbReference>
<dbReference type="Pfam" id="PF00474">
    <property type="entry name" value="SSF"/>
    <property type="match status" value="1"/>
</dbReference>
<dbReference type="GO" id="GO:0015204">
    <property type="term" value="F:urea transmembrane transporter activity"/>
    <property type="evidence" value="ECO:0007669"/>
    <property type="project" value="InterPro"/>
</dbReference>
<feature type="transmembrane region" description="Helical" evidence="9">
    <location>
        <begin position="55"/>
        <end position="81"/>
    </location>
</feature>
<dbReference type="GO" id="GO:0015606">
    <property type="term" value="F:spermidine transmembrane transporter activity"/>
    <property type="evidence" value="ECO:0007669"/>
    <property type="project" value="TreeGrafter"/>
</dbReference>
<evidence type="ECO:0000256" key="2">
    <source>
        <dbReference type="ARBA" id="ARBA00006434"/>
    </source>
</evidence>
<evidence type="ECO:0000256" key="7">
    <source>
        <dbReference type="RuleBase" id="RU362091"/>
    </source>
</evidence>
<feature type="compositionally biased region" description="Basic and acidic residues" evidence="8">
    <location>
        <begin position="655"/>
        <end position="667"/>
    </location>
</feature>
<sequence length="667" mass="72043">MVEHILSQGYGYGFAVGVGAGFAILMVIISTLLSKYMGQVQTSERFSTASRNVSSGLIASSTVSAWTWPATLLLSGTWSYIYGISGAWLYAVGGTIQITLFAFLALQIKRRAPTAHTVSETVYIRFGKAGHLVYLCYCAATNVMVSSLLLLGGSQAFAATTGMHTVAASFLLPLTVVIYTALGGLKATFISDWVHTVIIYVILIVTAYTVYCSSPLIGSPGRMWDLLKEAQEIFPNTSGTSYLSFKDKNMVLLTWSVMLGGLSSVFGDPGYSQRAIASDSKSVFMGYMMGALCWMIIPFALGSSAGLACRALLTNPASVTFPNPLSEDEVGASLPFIYGLAAIFGKSGAAAGLVMLEMSVTSATSAELIAFSSITTYDLYRTYFNPGASGQKLVRASHISVVCFGLFMAALAVVFNYINVTVSWLLSFLGIVLNPEVFAVTLALFWPKMTKLSLLIGVPLGTVSGVVCWIGATYHYAGGTINRATLMTTEATFIGNIVSLFSSAIYIVAISLIKPEGSFNLDSFKWEVRVADDIDTEEQEALVLSEKDEKLLNAQTWLSLFINLFLLLGVYVVLTCALYGWGGDLSRGSFTAFMIVMLIWLVLAALYIILTPLWQGRRAIKTVTLRLCGRKPELSDRPSVQNSTDSNPTLFKTSPDQEKVRELSDES</sequence>
<feature type="transmembrane region" description="Helical" evidence="9">
    <location>
        <begin position="492"/>
        <end position="513"/>
    </location>
</feature>
<evidence type="ECO:0000313" key="11">
    <source>
        <dbReference type="Proteomes" id="UP000189911"/>
    </source>
</evidence>
<comment type="subcellular location">
    <subcellularLocation>
        <location evidence="1">Membrane</location>
        <topology evidence="1">Multi-pass membrane protein</topology>
    </subcellularLocation>
</comment>